<evidence type="ECO:0000256" key="5">
    <source>
        <dbReference type="ARBA" id="ARBA00022553"/>
    </source>
</evidence>
<dbReference type="InterPro" id="IPR003594">
    <property type="entry name" value="HATPase_dom"/>
</dbReference>
<dbReference type="Pfam" id="PF00512">
    <property type="entry name" value="HisKA"/>
    <property type="match status" value="1"/>
</dbReference>
<dbReference type="Pfam" id="PF00672">
    <property type="entry name" value="HAMP"/>
    <property type="match status" value="1"/>
</dbReference>
<dbReference type="SMART" id="SM00387">
    <property type="entry name" value="HATPase_c"/>
    <property type="match status" value="1"/>
</dbReference>
<proteinExistence type="predicted"/>
<dbReference type="PANTHER" id="PTHR44936:SF10">
    <property type="entry name" value="SENSOR PROTEIN RSTB"/>
    <property type="match status" value="1"/>
</dbReference>
<reference evidence="13 14" key="1">
    <citation type="submission" date="2020-02" db="EMBL/GenBank/DDBJ databases">
        <title>Genome sequence of the type strain CGMCC 1.15528 of Mesorhizobium zhangyense.</title>
        <authorList>
            <person name="Gao J."/>
            <person name="Sun J."/>
        </authorList>
    </citation>
    <scope>NUCLEOTIDE SEQUENCE [LARGE SCALE GENOMIC DNA]</scope>
    <source>
        <strain evidence="13 14">CGMCC 1.15528</strain>
    </source>
</reference>
<dbReference type="SUPFAM" id="SSF158472">
    <property type="entry name" value="HAMP domain-like"/>
    <property type="match status" value="1"/>
</dbReference>
<dbReference type="PROSITE" id="PS50885">
    <property type="entry name" value="HAMP"/>
    <property type="match status" value="1"/>
</dbReference>
<evidence type="ECO:0000259" key="12">
    <source>
        <dbReference type="PROSITE" id="PS50885"/>
    </source>
</evidence>
<dbReference type="InterPro" id="IPR003661">
    <property type="entry name" value="HisK_dim/P_dom"/>
</dbReference>
<dbReference type="SUPFAM" id="SSF47384">
    <property type="entry name" value="Homodimeric domain of signal transducing histidine kinase"/>
    <property type="match status" value="1"/>
</dbReference>
<dbReference type="PRINTS" id="PR00344">
    <property type="entry name" value="BCTRLSENSOR"/>
</dbReference>
<keyword evidence="9" id="KW-0067">ATP-binding</keyword>
<dbReference type="PANTHER" id="PTHR44936">
    <property type="entry name" value="SENSOR PROTEIN CREC"/>
    <property type="match status" value="1"/>
</dbReference>
<evidence type="ECO:0000256" key="8">
    <source>
        <dbReference type="ARBA" id="ARBA00022777"/>
    </source>
</evidence>
<keyword evidence="10" id="KW-1133">Transmembrane helix</keyword>
<protein>
    <recommendedName>
        <fullName evidence="3">histidine kinase</fullName>
        <ecNumber evidence="3">2.7.13.3</ecNumber>
    </recommendedName>
</protein>
<comment type="catalytic activity">
    <reaction evidence="1">
        <text>ATP + protein L-histidine = ADP + protein N-phospho-L-histidine.</text>
        <dbReference type="EC" id="2.7.13.3"/>
    </reaction>
</comment>
<dbReference type="InterPro" id="IPR005467">
    <property type="entry name" value="His_kinase_dom"/>
</dbReference>
<keyword evidence="5" id="KW-0597">Phosphoprotein</keyword>
<dbReference type="Gene3D" id="1.10.8.500">
    <property type="entry name" value="HAMP domain in histidine kinase"/>
    <property type="match status" value="1"/>
</dbReference>
<name>A0A7C9RAZ5_9HYPH</name>
<dbReference type="SMART" id="SM00304">
    <property type="entry name" value="HAMP"/>
    <property type="match status" value="1"/>
</dbReference>
<keyword evidence="10" id="KW-0812">Transmembrane</keyword>
<organism evidence="13 14">
    <name type="scientific">Mesorhizobium zhangyense</name>
    <dbReference type="NCBI Taxonomy" id="1776730"/>
    <lineage>
        <taxon>Bacteria</taxon>
        <taxon>Pseudomonadati</taxon>
        <taxon>Pseudomonadota</taxon>
        <taxon>Alphaproteobacteria</taxon>
        <taxon>Hyphomicrobiales</taxon>
        <taxon>Phyllobacteriaceae</taxon>
        <taxon>Mesorhizobium</taxon>
    </lineage>
</organism>
<dbReference type="RefSeq" id="WP_165120919.1">
    <property type="nucleotide sequence ID" value="NZ_JAAKZG010000016.1"/>
</dbReference>
<dbReference type="SMART" id="SM00388">
    <property type="entry name" value="HisKA"/>
    <property type="match status" value="1"/>
</dbReference>
<dbReference type="InterPro" id="IPR036890">
    <property type="entry name" value="HATPase_C_sf"/>
</dbReference>
<dbReference type="Pfam" id="PF02518">
    <property type="entry name" value="HATPase_c"/>
    <property type="match status" value="1"/>
</dbReference>
<dbReference type="CDD" id="cd06225">
    <property type="entry name" value="HAMP"/>
    <property type="match status" value="1"/>
</dbReference>
<dbReference type="SUPFAM" id="SSF55874">
    <property type="entry name" value="ATPase domain of HSP90 chaperone/DNA topoisomerase II/histidine kinase"/>
    <property type="match status" value="1"/>
</dbReference>
<evidence type="ECO:0000256" key="2">
    <source>
        <dbReference type="ARBA" id="ARBA00004651"/>
    </source>
</evidence>
<accession>A0A7C9RAZ5</accession>
<dbReference type="GO" id="GO:0005886">
    <property type="term" value="C:plasma membrane"/>
    <property type="evidence" value="ECO:0007669"/>
    <property type="project" value="UniProtKB-SubCell"/>
</dbReference>
<dbReference type="AlphaFoldDB" id="A0A7C9RAZ5"/>
<dbReference type="InterPro" id="IPR036097">
    <property type="entry name" value="HisK_dim/P_sf"/>
</dbReference>
<evidence type="ECO:0000256" key="10">
    <source>
        <dbReference type="SAM" id="Phobius"/>
    </source>
</evidence>
<sequence length="429" mass="46675">MPRLFTKFFVITWLTLAASVAIILLTLDFFETLPSASKLEHQKREVVLELIENVLVKDGEDAARRLAGISEDTVPVGLTISRIADSSACTERSTAETRTVLKDGICYRISAPQQYNVILDTLGPFVPGFGILISSAISAAALALYLIRPVAHLRDGLNALARGRFDARIGHKMAGRNDEVSALAHDFDSSAARLQELQDAQQRLFHDVSHELRSPLSRLQAVGGVLRQNPAKLDAMLDRMDREVERLDALVGEVLTLARLTAGSRLPLKTQTLDVIDLLNEILGDAAFEAQAREVSITTNVDDSFLAEVDGELIYRALENVIRNAVKYTAEHSQITVQCETTGDLLTVCVADQGPGVRRDELERVFQPFSRGNDAAPKGGYGLGLAIARQAVECHGGRVYASLPDAGGLVIMLEIPRQPAMHSPANDHG</sequence>
<dbReference type="EC" id="2.7.13.3" evidence="3"/>
<dbReference type="Gene3D" id="3.30.565.10">
    <property type="entry name" value="Histidine kinase-like ATPase, C-terminal domain"/>
    <property type="match status" value="1"/>
</dbReference>
<evidence type="ECO:0000256" key="3">
    <source>
        <dbReference type="ARBA" id="ARBA00012438"/>
    </source>
</evidence>
<feature type="transmembrane region" description="Helical" evidence="10">
    <location>
        <begin position="7"/>
        <end position="27"/>
    </location>
</feature>
<dbReference type="Proteomes" id="UP000481252">
    <property type="component" value="Unassembled WGS sequence"/>
</dbReference>
<gene>
    <name evidence="13" type="ORF">G6N74_26125</name>
</gene>
<keyword evidence="4" id="KW-1003">Cell membrane</keyword>
<dbReference type="PROSITE" id="PS50109">
    <property type="entry name" value="HIS_KIN"/>
    <property type="match status" value="1"/>
</dbReference>
<comment type="caution">
    <text evidence="13">The sequence shown here is derived from an EMBL/GenBank/DDBJ whole genome shotgun (WGS) entry which is preliminary data.</text>
</comment>
<dbReference type="GO" id="GO:0000155">
    <property type="term" value="F:phosphorelay sensor kinase activity"/>
    <property type="evidence" value="ECO:0007669"/>
    <property type="project" value="InterPro"/>
</dbReference>
<evidence type="ECO:0000313" key="13">
    <source>
        <dbReference type="EMBL" id="NGN44542.1"/>
    </source>
</evidence>
<evidence type="ECO:0000313" key="14">
    <source>
        <dbReference type="Proteomes" id="UP000481252"/>
    </source>
</evidence>
<dbReference type="InterPro" id="IPR003660">
    <property type="entry name" value="HAMP_dom"/>
</dbReference>
<evidence type="ECO:0000256" key="1">
    <source>
        <dbReference type="ARBA" id="ARBA00000085"/>
    </source>
</evidence>
<dbReference type="GO" id="GO:0005524">
    <property type="term" value="F:ATP binding"/>
    <property type="evidence" value="ECO:0007669"/>
    <property type="project" value="UniProtKB-KW"/>
</dbReference>
<keyword evidence="7" id="KW-0547">Nucleotide-binding</keyword>
<dbReference type="Gene3D" id="1.10.287.130">
    <property type="match status" value="1"/>
</dbReference>
<keyword evidence="8 13" id="KW-0418">Kinase</keyword>
<evidence type="ECO:0000256" key="4">
    <source>
        <dbReference type="ARBA" id="ARBA00022475"/>
    </source>
</evidence>
<keyword evidence="14" id="KW-1185">Reference proteome</keyword>
<comment type="subcellular location">
    <subcellularLocation>
        <location evidence="2">Cell membrane</location>
        <topology evidence="2">Multi-pass membrane protein</topology>
    </subcellularLocation>
</comment>
<dbReference type="InterPro" id="IPR050980">
    <property type="entry name" value="2C_sensor_his_kinase"/>
</dbReference>
<evidence type="ECO:0000256" key="6">
    <source>
        <dbReference type="ARBA" id="ARBA00022679"/>
    </source>
</evidence>
<dbReference type="InterPro" id="IPR004358">
    <property type="entry name" value="Sig_transdc_His_kin-like_C"/>
</dbReference>
<evidence type="ECO:0000256" key="7">
    <source>
        <dbReference type="ARBA" id="ARBA00022741"/>
    </source>
</evidence>
<dbReference type="EMBL" id="JAAKZG010000016">
    <property type="protein sequence ID" value="NGN44542.1"/>
    <property type="molecule type" value="Genomic_DNA"/>
</dbReference>
<feature type="transmembrane region" description="Helical" evidence="10">
    <location>
        <begin position="125"/>
        <end position="147"/>
    </location>
</feature>
<evidence type="ECO:0000259" key="11">
    <source>
        <dbReference type="PROSITE" id="PS50109"/>
    </source>
</evidence>
<evidence type="ECO:0000256" key="9">
    <source>
        <dbReference type="ARBA" id="ARBA00022840"/>
    </source>
</evidence>
<keyword evidence="10" id="KW-0472">Membrane</keyword>
<feature type="domain" description="HAMP" evidence="12">
    <location>
        <begin position="144"/>
        <end position="199"/>
    </location>
</feature>
<dbReference type="CDD" id="cd00082">
    <property type="entry name" value="HisKA"/>
    <property type="match status" value="1"/>
</dbReference>
<feature type="domain" description="Histidine kinase" evidence="11">
    <location>
        <begin position="207"/>
        <end position="419"/>
    </location>
</feature>
<keyword evidence="6" id="KW-0808">Transferase</keyword>